<evidence type="ECO:0000313" key="1">
    <source>
        <dbReference type="EMBL" id="AVX49864.1"/>
    </source>
</evidence>
<dbReference type="AlphaFoldDB" id="A0A2R4PDX5"/>
<protein>
    <recommendedName>
        <fullName evidence="2">Lipoprotein</fullName>
    </recommendedName>
</protein>
<geneLocation type="plasmid" evidence="1">
    <name>pAMA566</name>
</geneLocation>
<evidence type="ECO:0008006" key="2">
    <source>
        <dbReference type="Google" id="ProtNLM"/>
    </source>
</evidence>
<proteinExistence type="predicted"/>
<organism evidence="1">
    <name type="scientific">Escherichia coli</name>
    <dbReference type="NCBI Taxonomy" id="562"/>
    <lineage>
        <taxon>Bacteria</taxon>
        <taxon>Pseudomonadati</taxon>
        <taxon>Pseudomonadota</taxon>
        <taxon>Gammaproteobacteria</taxon>
        <taxon>Enterobacterales</taxon>
        <taxon>Enterobacteriaceae</taxon>
        <taxon>Escherichia</taxon>
    </lineage>
</organism>
<dbReference type="EMBL" id="MG450360">
    <property type="protein sequence ID" value="AVX49864.1"/>
    <property type="molecule type" value="Genomic_DNA"/>
</dbReference>
<reference evidence="1" key="1">
    <citation type="submission" date="2017-11" db="EMBL/GenBank/DDBJ databases">
        <title>Complete Nucleotide Sequence of a blaNDM-1 plasmid from Escherichia coli.</title>
        <authorList>
            <person name="Hammerum A.M."/>
            <person name="Overballe-Petersen S."/>
            <person name="Hansen F."/>
            <person name="Jakobsen L."/>
            <person name="Stegger M."/>
            <person name="Littauer P."/>
            <person name="Andersen P.S."/>
            <person name="Hasman H."/>
        </authorList>
    </citation>
    <scope>NUCLEOTIDE SEQUENCE</scope>
    <source>
        <strain evidence="1">AMA566</strain>
        <plasmid evidence="1">pAMA566</plasmid>
    </source>
</reference>
<dbReference type="GeneID" id="93810763"/>
<accession>A0A2R4PDX5</accession>
<dbReference type="PROSITE" id="PS51257">
    <property type="entry name" value="PROKAR_LIPOPROTEIN"/>
    <property type="match status" value="1"/>
</dbReference>
<keyword evidence="1" id="KW-0614">Plasmid</keyword>
<name>A0A2R4PDX5_ECOLX</name>
<sequence length="115" mass="12577">MKNIIIAIVLTGLMACSTTPNTIVFDGSSAESTQQDVIRLMAQLNSHDKQEFVMALLAIQLAEFDTPLAALNHSDRNGQMDFGLIGQKINGLDFEQVLELAHSKSDKAKPRQPLP</sequence>
<dbReference type="RefSeq" id="WP_025011793.1">
    <property type="nucleotide sequence ID" value="NZ_JAWDAQ010000046.1"/>
</dbReference>